<name>A0A3N4J4Y8_9PEZI</name>
<dbReference type="Proteomes" id="UP000276215">
    <property type="component" value="Unassembled WGS sequence"/>
</dbReference>
<gene>
    <name evidence="2" type="ORF">L873DRAFT_1706307</name>
</gene>
<sequence length="78" mass="8749">DARLKKGLGDLEANIWLMVWQHRFLLSGATIVLYVGGFSMKAYLEEHNISARKRLEVASPAKVIAEPVCAPQVEQKKK</sequence>
<keyword evidence="1" id="KW-0812">Transmembrane</keyword>
<keyword evidence="1" id="KW-1133">Transmembrane helix</keyword>
<keyword evidence="3" id="KW-1185">Reference proteome</keyword>
<keyword evidence="1" id="KW-0472">Membrane</keyword>
<feature type="transmembrane region" description="Helical" evidence="1">
    <location>
        <begin position="24"/>
        <end position="44"/>
    </location>
</feature>
<accession>A0A3N4J4Y8</accession>
<dbReference type="EMBL" id="ML120457">
    <property type="protein sequence ID" value="RPA93215.1"/>
    <property type="molecule type" value="Genomic_DNA"/>
</dbReference>
<evidence type="ECO:0000313" key="2">
    <source>
        <dbReference type="EMBL" id="RPA93215.1"/>
    </source>
</evidence>
<feature type="non-terminal residue" evidence="2">
    <location>
        <position position="1"/>
    </location>
</feature>
<evidence type="ECO:0000313" key="3">
    <source>
        <dbReference type="Proteomes" id="UP000276215"/>
    </source>
</evidence>
<organism evidence="2 3">
    <name type="scientific">Choiromyces venosus 120613-1</name>
    <dbReference type="NCBI Taxonomy" id="1336337"/>
    <lineage>
        <taxon>Eukaryota</taxon>
        <taxon>Fungi</taxon>
        <taxon>Dikarya</taxon>
        <taxon>Ascomycota</taxon>
        <taxon>Pezizomycotina</taxon>
        <taxon>Pezizomycetes</taxon>
        <taxon>Pezizales</taxon>
        <taxon>Tuberaceae</taxon>
        <taxon>Choiromyces</taxon>
    </lineage>
</organism>
<protein>
    <submittedName>
        <fullName evidence="2">Uncharacterized protein</fullName>
    </submittedName>
</protein>
<proteinExistence type="predicted"/>
<dbReference type="AlphaFoldDB" id="A0A3N4J4Y8"/>
<evidence type="ECO:0000256" key="1">
    <source>
        <dbReference type="SAM" id="Phobius"/>
    </source>
</evidence>
<reference evidence="2 3" key="1">
    <citation type="journal article" date="2018" name="Nat. Ecol. Evol.">
        <title>Pezizomycetes genomes reveal the molecular basis of ectomycorrhizal truffle lifestyle.</title>
        <authorList>
            <person name="Murat C."/>
            <person name="Payen T."/>
            <person name="Noel B."/>
            <person name="Kuo A."/>
            <person name="Morin E."/>
            <person name="Chen J."/>
            <person name="Kohler A."/>
            <person name="Krizsan K."/>
            <person name="Balestrini R."/>
            <person name="Da Silva C."/>
            <person name="Montanini B."/>
            <person name="Hainaut M."/>
            <person name="Levati E."/>
            <person name="Barry K.W."/>
            <person name="Belfiori B."/>
            <person name="Cichocki N."/>
            <person name="Clum A."/>
            <person name="Dockter R.B."/>
            <person name="Fauchery L."/>
            <person name="Guy J."/>
            <person name="Iotti M."/>
            <person name="Le Tacon F."/>
            <person name="Lindquist E.A."/>
            <person name="Lipzen A."/>
            <person name="Malagnac F."/>
            <person name="Mello A."/>
            <person name="Molinier V."/>
            <person name="Miyauchi S."/>
            <person name="Poulain J."/>
            <person name="Riccioni C."/>
            <person name="Rubini A."/>
            <person name="Sitrit Y."/>
            <person name="Splivallo R."/>
            <person name="Traeger S."/>
            <person name="Wang M."/>
            <person name="Zifcakova L."/>
            <person name="Wipf D."/>
            <person name="Zambonelli A."/>
            <person name="Paolocci F."/>
            <person name="Nowrousian M."/>
            <person name="Ottonello S."/>
            <person name="Baldrian P."/>
            <person name="Spatafora J.W."/>
            <person name="Henrissat B."/>
            <person name="Nagy L.G."/>
            <person name="Aury J.M."/>
            <person name="Wincker P."/>
            <person name="Grigoriev I.V."/>
            <person name="Bonfante P."/>
            <person name="Martin F.M."/>
        </authorList>
    </citation>
    <scope>NUCLEOTIDE SEQUENCE [LARGE SCALE GENOMIC DNA]</scope>
    <source>
        <strain evidence="2 3">120613-1</strain>
    </source>
</reference>